<evidence type="ECO:0000256" key="3">
    <source>
        <dbReference type="ARBA" id="ARBA00022833"/>
    </source>
</evidence>
<evidence type="ECO:0000313" key="6">
    <source>
        <dbReference type="EMBL" id="KAI1858122.1"/>
    </source>
</evidence>
<proteinExistence type="predicted"/>
<keyword evidence="7" id="KW-1185">Reference proteome</keyword>
<dbReference type="AlphaFoldDB" id="A0A9Q0AL96"/>
<dbReference type="InterPro" id="IPR002893">
    <property type="entry name" value="Znf_MYND"/>
</dbReference>
<evidence type="ECO:0000259" key="5">
    <source>
        <dbReference type="PROSITE" id="PS50865"/>
    </source>
</evidence>
<organism evidence="6 7">
    <name type="scientific">Neoarthrinium moseri</name>
    <dbReference type="NCBI Taxonomy" id="1658444"/>
    <lineage>
        <taxon>Eukaryota</taxon>
        <taxon>Fungi</taxon>
        <taxon>Dikarya</taxon>
        <taxon>Ascomycota</taxon>
        <taxon>Pezizomycotina</taxon>
        <taxon>Sordariomycetes</taxon>
        <taxon>Xylariomycetidae</taxon>
        <taxon>Amphisphaeriales</taxon>
        <taxon>Apiosporaceae</taxon>
        <taxon>Neoarthrinium</taxon>
    </lineage>
</organism>
<feature type="domain" description="MYND-type" evidence="5">
    <location>
        <begin position="51"/>
        <end position="87"/>
    </location>
</feature>
<dbReference type="PROSITE" id="PS01360">
    <property type="entry name" value="ZF_MYND_1"/>
    <property type="match status" value="1"/>
</dbReference>
<accession>A0A9Q0AL96</accession>
<evidence type="ECO:0000256" key="4">
    <source>
        <dbReference type="PROSITE-ProRule" id="PRU00134"/>
    </source>
</evidence>
<protein>
    <recommendedName>
        <fullName evidence="5">MYND-type domain-containing protein</fullName>
    </recommendedName>
</protein>
<name>A0A9Q0AL96_9PEZI</name>
<dbReference type="GO" id="GO:0005634">
    <property type="term" value="C:nucleus"/>
    <property type="evidence" value="ECO:0007669"/>
    <property type="project" value="TreeGrafter"/>
</dbReference>
<gene>
    <name evidence="6" type="ORF">JX265_010790</name>
</gene>
<dbReference type="Pfam" id="PF01753">
    <property type="entry name" value="zf-MYND"/>
    <property type="match status" value="1"/>
</dbReference>
<comment type="caution">
    <text evidence="6">The sequence shown here is derived from an EMBL/GenBank/DDBJ whole genome shotgun (WGS) entry which is preliminary data.</text>
</comment>
<evidence type="ECO:0000313" key="7">
    <source>
        <dbReference type="Proteomes" id="UP000829685"/>
    </source>
</evidence>
<dbReference type="GO" id="GO:0008270">
    <property type="term" value="F:zinc ion binding"/>
    <property type="evidence" value="ECO:0007669"/>
    <property type="project" value="UniProtKB-KW"/>
</dbReference>
<dbReference type="PANTHER" id="PTHR10237">
    <property type="entry name" value="DEFORMED EPIDERMAL AUTOREGULATORY FACTOR 1 HOMOLOG SUPPRESSIN"/>
    <property type="match status" value="1"/>
</dbReference>
<dbReference type="EMBL" id="JAFIMR010000037">
    <property type="protein sequence ID" value="KAI1858122.1"/>
    <property type="molecule type" value="Genomic_DNA"/>
</dbReference>
<dbReference type="PANTHER" id="PTHR10237:SF14">
    <property type="entry name" value="MYND-TYPE DOMAIN-CONTAINING PROTEIN"/>
    <property type="match status" value="1"/>
</dbReference>
<reference evidence="6" key="1">
    <citation type="submission" date="2021-03" db="EMBL/GenBank/DDBJ databases">
        <title>Revisited historic fungal species revealed as producer of novel bioactive compounds through whole genome sequencing and comparative genomics.</title>
        <authorList>
            <person name="Vignolle G.A."/>
            <person name="Hochenegger N."/>
            <person name="Mach R.L."/>
            <person name="Mach-Aigner A.R."/>
            <person name="Javad Rahimi M."/>
            <person name="Salim K.A."/>
            <person name="Chan C.M."/>
            <person name="Lim L.B.L."/>
            <person name="Cai F."/>
            <person name="Druzhinina I.S."/>
            <person name="U'Ren J.M."/>
            <person name="Derntl C."/>
        </authorList>
    </citation>
    <scope>NUCLEOTIDE SEQUENCE</scope>
    <source>
        <strain evidence="6">TUCIM 5799</strain>
    </source>
</reference>
<evidence type="ECO:0000256" key="1">
    <source>
        <dbReference type="ARBA" id="ARBA00022723"/>
    </source>
</evidence>
<sequence>MPPSSAPPSRLETLKDRLKLREHLSRYFSGDQSLFVQSTPASELPNIRNLCVMCDKPGQKKCGKCNQAAYCSRECQVADWPQHKALCKTFGDFAEDKRPSNSHVRAILFPAADDKPRFIWLEQKIKRHETVVMLDKFLDSTSSDTQSISINNALAGMGFAPIGHGLGIISQSNEAGDNIKLTKSIMSLGKAGHLGPWYGNHAVIGLKHVARLDGKNQAPMGSSDGGRTGAIQEFEAVHGHSYGDSSSQSNHGQVMGDDVNFRDFRHSVDAFQGWFLNYCIVNPVRYHRPVIPALLIHCDGCFLRFSAFGALSPVQKVQVPVHILHEFQAFIEQEPATGPQQVGLEWFTRRFSPQREFVTQHINKTTLNNAIARYLVPTDGITNFRRNAALGMSPNCIDIAKPLGGSTLLFDGRGAPIDPVHLYALNDFLASVEEYQPKDIPAINGKRDIVPRLWINHHEHGAGKGSKPETAFKAFWSKWKKEKLERGVDLSEVPSPYDISGILDHEVVYAETLTNKIFHGAHH</sequence>
<keyword evidence="2 4" id="KW-0863">Zinc-finger</keyword>
<evidence type="ECO:0000256" key="2">
    <source>
        <dbReference type="ARBA" id="ARBA00022771"/>
    </source>
</evidence>
<dbReference type="Gene3D" id="6.10.140.2220">
    <property type="match status" value="1"/>
</dbReference>
<dbReference type="PROSITE" id="PS50865">
    <property type="entry name" value="ZF_MYND_2"/>
    <property type="match status" value="1"/>
</dbReference>
<dbReference type="GO" id="GO:0000981">
    <property type="term" value="F:DNA-binding transcription factor activity, RNA polymerase II-specific"/>
    <property type="evidence" value="ECO:0007669"/>
    <property type="project" value="TreeGrafter"/>
</dbReference>
<keyword evidence="1" id="KW-0479">Metal-binding</keyword>
<dbReference type="InterPro" id="IPR024119">
    <property type="entry name" value="TF_DEAF-1"/>
</dbReference>
<keyword evidence="3" id="KW-0862">Zinc</keyword>
<dbReference type="Proteomes" id="UP000829685">
    <property type="component" value="Unassembled WGS sequence"/>
</dbReference>
<dbReference type="SUPFAM" id="SSF144232">
    <property type="entry name" value="HIT/MYND zinc finger-like"/>
    <property type="match status" value="1"/>
</dbReference>